<gene>
    <name evidence="2" type="ORF">IMO34_21370</name>
</gene>
<protein>
    <submittedName>
        <fullName evidence="2">Uncharacterized protein</fullName>
    </submittedName>
</protein>
<dbReference type="RefSeq" id="WP_134525315.1">
    <property type="nucleotide sequence ID" value="NZ_BJNO01000014.1"/>
</dbReference>
<reference evidence="2 3" key="1">
    <citation type="submission" date="2020-10" db="EMBL/GenBank/DDBJ databases">
        <title>Resistance determinants and their genetic context in bacteria from a longitudinal study of pigs reared under conventional and antibiotic-free husbandry practices.</title>
        <authorList>
            <person name="Poulin-Laprade D."/>
            <person name="Brouard J.-S."/>
            <person name="Gagnon N."/>
            <person name="Turcotte A."/>
            <person name="Langlois A."/>
            <person name="Matte J.J."/>
            <person name="Carrillo C.D."/>
            <person name="Zaheer R."/>
            <person name="McAllister T."/>
            <person name="Topp E."/>
            <person name="Talbot G."/>
        </authorList>
    </citation>
    <scope>NUCLEOTIDE SEQUENCE [LARGE SCALE GENOMIC DNA]</scope>
    <source>
        <strain evidence="2 3">Res13-Abat-PEB01-P1-04-A</strain>
    </source>
</reference>
<evidence type="ECO:0000313" key="3">
    <source>
        <dbReference type="Proteomes" id="UP000594500"/>
    </source>
</evidence>
<proteinExistence type="predicted"/>
<evidence type="ECO:0000256" key="1">
    <source>
        <dbReference type="SAM" id="Phobius"/>
    </source>
</evidence>
<accession>A0AAP9XNB9</accession>
<dbReference type="EMBL" id="CP062916">
    <property type="protein sequence ID" value="QPF07846.1"/>
    <property type="molecule type" value="Genomic_DNA"/>
</dbReference>
<name>A0AAP9XNB9_RAOTE</name>
<sequence length="127" mass="14576">MHTALLTSRGDAFITLCYDTSPSAPHTTAWCWGLKPRIRLLTNSIMVMHFAYYGNTTAIPFYYLLLKMVIELSLVVIYGGCFCCLFFNRENVSLIIRDNPQTFLENKSGIRRRIYDIKNKLLTSPKG</sequence>
<organism evidence="2 3">
    <name type="scientific">Raoultella terrigena</name>
    <name type="common">Klebsiella terrigena</name>
    <dbReference type="NCBI Taxonomy" id="577"/>
    <lineage>
        <taxon>Bacteria</taxon>
        <taxon>Pseudomonadati</taxon>
        <taxon>Pseudomonadota</taxon>
        <taxon>Gammaproteobacteria</taxon>
        <taxon>Enterobacterales</taxon>
        <taxon>Enterobacteriaceae</taxon>
        <taxon>Klebsiella/Raoultella group</taxon>
        <taxon>Raoultella</taxon>
    </lineage>
</organism>
<keyword evidence="1" id="KW-0812">Transmembrane</keyword>
<keyword evidence="1" id="KW-0472">Membrane</keyword>
<feature type="transmembrane region" description="Helical" evidence="1">
    <location>
        <begin position="45"/>
        <end position="63"/>
    </location>
</feature>
<dbReference type="Proteomes" id="UP000594500">
    <property type="component" value="Chromosome"/>
</dbReference>
<evidence type="ECO:0000313" key="2">
    <source>
        <dbReference type="EMBL" id="QPF07846.1"/>
    </source>
</evidence>
<feature type="transmembrane region" description="Helical" evidence="1">
    <location>
        <begin position="69"/>
        <end position="87"/>
    </location>
</feature>
<dbReference type="AlphaFoldDB" id="A0AAP9XNB9"/>
<keyword evidence="1" id="KW-1133">Transmembrane helix</keyword>